<keyword evidence="3" id="KW-1185">Reference proteome</keyword>
<feature type="region of interest" description="Disordered" evidence="1">
    <location>
        <begin position="65"/>
        <end position="114"/>
    </location>
</feature>
<organism evidence="2 3">
    <name type="scientific">Macrosiphum euphorbiae</name>
    <name type="common">potato aphid</name>
    <dbReference type="NCBI Taxonomy" id="13131"/>
    <lineage>
        <taxon>Eukaryota</taxon>
        <taxon>Metazoa</taxon>
        <taxon>Ecdysozoa</taxon>
        <taxon>Arthropoda</taxon>
        <taxon>Hexapoda</taxon>
        <taxon>Insecta</taxon>
        <taxon>Pterygota</taxon>
        <taxon>Neoptera</taxon>
        <taxon>Paraneoptera</taxon>
        <taxon>Hemiptera</taxon>
        <taxon>Sternorrhyncha</taxon>
        <taxon>Aphidomorpha</taxon>
        <taxon>Aphidoidea</taxon>
        <taxon>Aphididae</taxon>
        <taxon>Macrosiphini</taxon>
        <taxon>Macrosiphum</taxon>
    </lineage>
</organism>
<feature type="compositionally biased region" description="Polar residues" evidence="1">
    <location>
        <begin position="89"/>
        <end position="98"/>
    </location>
</feature>
<gene>
    <name evidence="2" type="ORF">MEUPH1_LOCUS25448</name>
</gene>
<sequence length="142" mass="15424">MPRPEPAEPTPIVAPGAGGNFALRQQNHLRGQTPSDFPKERVHATTTIILSSGGTALDAWLVTADNRRHEGTPRPAGTRPQRMFETRVTDGSPTTRGGSTCGRKGNALRPNSIESQRRSRVFMVHAATKLRVFTVRNTVSDA</sequence>
<protein>
    <submittedName>
        <fullName evidence="2">Uncharacterized protein</fullName>
    </submittedName>
</protein>
<evidence type="ECO:0000256" key="1">
    <source>
        <dbReference type="SAM" id="MobiDB-lite"/>
    </source>
</evidence>
<reference evidence="2 3" key="1">
    <citation type="submission" date="2023-01" db="EMBL/GenBank/DDBJ databases">
        <authorList>
            <person name="Whitehead M."/>
        </authorList>
    </citation>
    <scope>NUCLEOTIDE SEQUENCE [LARGE SCALE GENOMIC DNA]</scope>
</reference>
<comment type="caution">
    <text evidence="2">The sequence shown here is derived from an EMBL/GenBank/DDBJ whole genome shotgun (WGS) entry which is preliminary data.</text>
</comment>
<dbReference type="EMBL" id="CARXXK010000993">
    <property type="protein sequence ID" value="CAI6371448.1"/>
    <property type="molecule type" value="Genomic_DNA"/>
</dbReference>
<dbReference type="Proteomes" id="UP001160148">
    <property type="component" value="Unassembled WGS sequence"/>
</dbReference>
<accession>A0AAV0XUK2</accession>
<evidence type="ECO:0000313" key="3">
    <source>
        <dbReference type="Proteomes" id="UP001160148"/>
    </source>
</evidence>
<proteinExistence type="predicted"/>
<name>A0AAV0XUK2_9HEMI</name>
<dbReference type="AlphaFoldDB" id="A0AAV0XUK2"/>
<evidence type="ECO:0000313" key="2">
    <source>
        <dbReference type="EMBL" id="CAI6371448.1"/>
    </source>
</evidence>